<sequence length="285" mass="31311">MEKQTARTVPTRFIETNGRTLAYRMFGDGPPLILCLRLRGVMDVWDPAFLDALAENFTVIIFDYSGLGQSTGTATYDRASLARDAKDLIDALGIDKVVIGGWSLGGVAAQIFTALYPERTSHAILIGTVPPGEQPHGAEPIFLPTALKPDYTLEDEYILFFEPESAKSRAAADASHARIASRTADRSPPVPEETYLRIVRESHDPKAVFPDHSGRYAELLANGAVPLLAICGDHDVVFPVENWYALNREWTSLHIMTFPQAGHGPQHQHPELCADMIASFVRNTA</sequence>
<dbReference type="PANTHER" id="PTHR43433:SF5">
    <property type="entry name" value="AB HYDROLASE-1 DOMAIN-CONTAINING PROTEIN"/>
    <property type="match status" value="1"/>
</dbReference>
<dbReference type="GO" id="GO:0016787">
    <property type="term" value="F:hydrolase activity"/>
    <property type="evidence" value="ECO:0007669"/>
    <property type="project" value="UniProtKB-KW"/>
</dbReference>
<dbReference type="Gene3D" id="3.40.50.1820">
    <property type="entry name" value="alpha/beta hydrolase"/>
    <property type="match status" value="1"/>
</dbReference>
<evidence type="ECO:0000259" key="1">
    <source>
        <dbReference type="Pfam" id="PF00561"/>
    </source>
</evidence>
<feature type="domain" description="AB hydrolase-1" evidence="1">
    <location>
        <begin position="30"/>
        <end position="270"/>
    </location>
</feature>
<dbReference type="Proteomes" id="UP000244162">
    <property type="component" value="Unassembled WGS sequence"/>
</dbReference>
<dbReference type="AlphaFoldDB" id="A0A2T5G353"/>
<dbReference type="InterPro" id="IPR029058">
    <property type="entry name" value="AB_hydrolase_fold"/>
</dbReference>
<dbReference type="SUPFAM" id="SSF53474">
    <property type="entry name" value="alpha/beta-Hydrolases"/>
    <property type="match status" value="1"/>
</dbReference>
<dbReference type="PRINTS" id="PR00111">
    <property type="entry name" value="ABHYDROLASE"/>
</dbReference>
<dbReference type="Pfam" id="PF00561">
    <property type="entry name" value="Abhydrolase_1"/>
    <property type="match status" value="1"/>
</dbReference>
<evidence type="ECO:0000313" key="2">
    <source>
        <dbReference type="EMBL" id="PTQ13574.1"/>
    </source>
</evidence>
<dbReference type="OrthoDB" id="7958481at2"/>
<accession>A0A2T5G353</accession>
<dbReference type="InterPro" id="IPR000073">
    <property type="entry name" value="AB_hydrolase_1"/>
</dbReference>
<reference evidence="2 3" key="1">
    <citation type="submission" date="2017-09" db="EMBL/GenBank/DDBJ databases">
        <title>Sphingomonas panjinensis sp.nov., isolated from oil-contaminated soil.</title>
        <authorList>
            <person name="Wang L."/>
            <person name="Chen L."/>
        </authorList>
    </citation>
    <scope>NUCLEOTIDE SEQUENCE [LARGE SCALE GENOMIC DNA]</scope>
    <source>
        <strain evidence="2 3">FW-11</strain>
    </source>
</reference>
<evidence type="ECO:0000313" key="3">
    <source>
        <dbReference type="Proteomes" id="UP000244162"/>
    </source>
</evidence>
<gene>
    <name evidence="2" type="ORF">CLG96_03280</name>
</gene>
<dbReference type="InterPro" id="IPR050471">
    <property type="entry name" value="AB_hydrolase"/>
</dbReference>
<name>A0A2T5G353_9SPHN</name>
<dbReference type="EMBL" id="NWBU01000004">
    <property type="protein sequence ID" value="PTQ13574.1"/>
    <property type="molecule type" value="Genomic_DNA"/>
</dbReference>
<keyword evidence="2" id="KW-0378">Hydrolase</keyword>
<keyword evidence="3" id="KW-1185">Reference proteome</keyword>
<protein>
    <submittedName>
        <fullName evidence="2">Alpha/beta hydrolase</fullName>
    </submittedName>
</protein>
<organism evidence="2 3">
    <name type="scientific">Sphingomonas oleivorans</name>
    <dbReference type="NCBI Taxonomy" id="1735121"/>
    <lineage>
        <taxon>Bacteria</taxon>
        <taxon>Pseudomonadati</taxon>
        <taxon>Pseudomonadota</taxon>
        <taxon>Alphaproteobacteria</taxon>
        <taxon>Sphingomonadales</taxon>
        <taxon>Sphingomonadaceae</taxon>
        <taxon>Sphingomonas</taxon>
    </lineage>
</organism>
<dbReference type="PANTHER" id="PTHR43433">
    <property type="entry name" value="HYDROLASE, ALPHA/BETA FOLD FAMILY PROTEIN"/>
    <property type="match status" value="1"/>
</dbReference>
<comment type="caution">
    <text evidence="2">The sequence shown here is derived from an EMBL/GenBank/DDBJ whole genome shotgun (WGS) entry which is preliminary data.</text>
</comment>
<proteinExistence type="predicted"/>